<gene>
    <name evidence="4" type="primary">hmuO</name>
    <name evidence="4" type="ORF">AQUSIP_01960</name>
</gene>
<reference evidence="4 5" key="1">
    <citation type="submission" date="2019-08" db="EMBL/GenBank/DDBJ databases">
        <authorList>
            <person name="Guy L."/>
        </authorList>
    </citation>
    <scope>NUCLEOTIDE SEQUENCE [LARGE SCALE GENOMIC DNA]</scope>
    <source>
        <strain evidence="4 5">SGT-108</strain>
    </source>
</reference>
<keyword evidence="3" id="KW-0408">Iron</keyword>
<sequence length="268" mass="30186">MSLISRLHRNPLHNTAHYHPYMARYHEEGFTVLDHYRHLRQILFIYQALEIKLQDPAFSPKLPDDLDLSFALNRSAAIQNDLAFLKPLIPLVYQNEILPATREYAEQIRSIDVSTNEGRNQLFSHFLIRILGDLFGGQGLKSCAITAYQKAGIYQDKDPVPGTEQYHFRPGALKDFSSWLNRLELNDEQENDIVRHADDAYQKHINLFSDLESTRPASAVPKPFTAKTSVAQNTSSFFSCNTLTKAAAVGALALSTGLVITAAITRLT</sequence>
<keyword evidence="1" id="KW-0349">Heme</keyword>
<name>A0A5E4PEC1_9COXI</name>
<keyword evidence="2" id="KW-0479">Metal-binding</keyword>
<keyword evidence="5" id="KW-1185">Reference proteome</keyword>
<proteinExistence type="predicted"/>
<dbReference type="PANTHER" id="PTHR10720">
    <property type="entry name" value="HEME OXYGENASE"/>
    <property type="match status" value="1"/>
</dbReference>
<organism evidence="4 5">
    <name type="scientific">Aquicella siphonis</name>
    <dbReference type="NCBI Taxonomy" id="254247"/>
    <lineage>
        <taxon>Bacteria</taxon>
        <taxon>Pseudomonadati</taxon>
        <taxon>Pseudomonadota</taxon>
        <taxon>Gammaproteobacteria</taxon>
        <taxon>Legionellales</taxon>
        <taxon>Coxiellaceae</taxon>
        <taxon>Aquicella</taxon>
    </lineage>
</organism>
<evidence type="ECO:0000313" key="4">
    <source>
        <dbReference type="EMBL" id="VVC74922.1"/>
    </source>
</evidence>
<dbReference type="Pfam" id="PF01126">
    <property type="entry name" value="Heme_oxygenase"/>
    <property type="match status" value="1"/>
</dbReference>
<dbReference type="PRINTS" id="PR00088">
    <property type="entry name" value="HAEMOXYGNASE"/>
</dbReference>
<evidence type="ECO:0000256" key="1">
    <source>
        <dbReference type="ARBA" id="ARBA00022617"/>
    </source>
</evidence>
<dbReference type="Gene3D" id="1.20.910.10">
    <property type="entry name" value="Heme oxygenase-like"/>
    <property type="match status" value="1"/>
</dbReference>
<dbReference type="KEGG" id="asip:AQUSIP_01960"/>
<dbReference type="InterPro" id="IPR016084">
    <property type="entry name" value="Haem_Oase-like_multi-hlx"/>
</dbReference>
<dbReference type="PANTHER" id="PTHR10720:SF0">
    <property type="entry name" value="HEME OXYGENASE"/>
    <property type="match status" value="1"/>
</dbReference>
<accession>A0A5E4PEC1</accession>
<dbReference type="InterPro" id="IPR016053">
    <property type="entry name" value="Haem_Oase-like"/>
</dbReference>
<dbReference type="Proteomes" id="UP000324194">
    <property type="component" value="Chromosome 1"/>
</dbReference>
<dbReference type="CDD" id="cd19165">
    <property type="entry name" value="HemeO"/>
    <property type="match status" value="1"/>
</dbReference>
<dbReference type="SUPFAM" id="SSF48613">
    <property type="entry name" value="Heme oxygenase-like"/>
    <property type="match status" value="1"/>
</dbReference>
<dbReference type="GO" id="GO:0046872">
    <property type="term" value="F:metal ion binding"/>
    <property type="evidence" value="ECO:0007669"/>
    <property type="project" value="UniProtKB-KW"/>
</dbReference>
<dbReference type="GO" id="GO:0006788">
    <property type="term" value="P:heme oxidation"/>
    <property type="evidence" value="ECO:0007669"/>
    <property type="project" value="InterPro"/>
</dbReference>
<dbReference type="EMBL" id="LR699119">
    <property type="protein sequence ID" value="VVC74922.1"/>
    <property type="molecule type" value="Genomic_DNA"/>
</dbReference>
<evidence type="ECO:0000313" key="5">
    <source>
        <dbReference type="Proteomes" id="UP000324194"/>
    </source>
</evidence>
<dbReference type="OrthoDB" id="5493802at2"/>
<dbReference type="RefSeq" id="WP_148337762.1">
    <property type="nucleotide sequence ID" value="NZ_LR699119.1"/>
</dbReference>
<evidence type="ECO:0000256" key="3">
    <source>
        <dbReference type="ARBA" id="ARBA00023004"/>
    </source>
</evidence>
<dbReference type="InterPro" id="IPR002051">
    <property type="entry name" value="Haem_Oase"/>
</dbReference>
<evidence type="ECO:0000256" key="2">
    <source>
        <dbReference type="ARBA" id="ARBA00022723"/>
    </source>
</evidence>
<dbReference type="AlphaFoldDB" id="A0A5E4PEC1"/>
<protein>
    <submittedName>
        <fullName evidence="4">Heme oxygenase</fullName>
    </submittedName>
</protein>
<dbReference type="GO" id="GO:0004392">
    <property type="term" value="F:heme oxygenase (decyclizing) activity"/>
    <property type="evidence" value="ECO:0007669"/>
    <property type="project" value="InterPro"/>
</dbReference>